<dbReference type="PROSITE" id="PS50994">
    <property type="entry name" value="INTEGRASE"/>
    <property type="match status" value="1"/>
</dbReference>
<dbReference type="PANTHER" id="PTHR47331">
    <property type="entry name" value="PHD-TYPE DOMAIN-CONTAINING PROTEIN"/>
    <property type="match status" value="1"/>
</dbReference>
<dbReference type="InterPro" id="IPR001584">
    <property type="entry name" value="Integrase_cat-core"/>
</dbReference>
<evidence type="ECO:0000313" key="2">
    <source>
        <dbReference type="EMBL" id="KAH9521492.1"/>
    </source>
</evidence>
<dbReference type="InterPro" id="IPR036397">
    <property type="entry name" value="RNaseH_sf"/>
</dbReference>
<evidence type="ECO:0000259" key="1">
    <source>
        <dbReference type="PROSITE" id="PS50994"/>
    </source>
</evidence>
<dbReference type="Pfam" id="PF05699">
    <property type="entry name" value="Dimer_Tnp_hAT"/>
    <property type="match status" value="1"/>
</dbReference>
<proteinExistence type="predicted"/>
<accession>A0A922I4Q5</accession>
<comment type="caution">
    <text evidence="2">The sequence shown here is derived from an EMBL/GenBank/DDBJ whole genome shotgun (WGS) entry which is preliminary data.</text>
</comment>
<dbReference type="GO" id="GO:0046983">
    <property type="term" value="F:protein dimerization activity"/>
    <property type="evidence" value="ECO:0007669"/>
    <property type="project" value="InterPro"/>
</dbReference>
<dbReference type="Gene3D" id="3.30.420.10">
    <property type="entry name" value="Ribonuclease H-like superfamily/Ribonuclease H"/>
    <property type="match status" value="1"/>
</dbReference>
<dbReference type="Gene3D" id="1.10.340.70">
    <property type="match status" value="1"/>
</dbReference>
<dbReference type="EMBL" id="ASGP02000002">
    <property type="protein sequence ID" value="KAH9521492.1"/>
    <property type="molecule type" value="Genomic_DNA"/>
</dbReference>
<dbReference type="InterPro" id="IPR041588">
    <property type="entry name" value="Integrase_H2C2"/>
</dbReference>
<evidence type="ECO:0000313" key="3">
    <source>
        <dbReference type="Proteomes" id="UP000790347"/>
    </source>
</evidence>
<organism evidence="2 3">
    <name type="scientific">Dermatophagoides farinae</name>
    <name type="common">American house dust mite</name>
    <dbReference type="NCBI Taxonomy" id="6954"/>
    <lineage>
        <taxon>Eukaryota</taxon>
        <taxon>Metazoa</taxon>
        <taxon>Ecdysozoa</taxon>
        <taxon>Arthropoda</taxon>
        <taxon>Chelicerata</taxon>
        <taxon>Arachnida</taxon>
        <taxon>Acari</taxon>
        <taxon>Acariformes</taxon>
        <taxon>Sarcoptiformes</taxon>
        <taxon>Astigmata</taxon>
        <taxon>Psoroptidia</taxon>
        <taxon>Analgoidea</taxon>
        <taxon>Pyroglyphidae</taxon>
        <taxon>Dermatophagoidinae</taxon>
        <taxon>Dermatophagoides</taxon>
    </lineage>
</organism>
<protein>
    <recommendedName>
        <fullName evidence="1">Integrase catalytic domain-containing protein</fullName>
    </recommendedName>
</protein>
<reference evidence="2" key="2">
    <citation type="journal article" date="2022" name="Res Sq">
        <title>Comparative Genomics Reveals Insights into the Divergent Evolution of Astigmatic Mites and Household Pest Adaptations.</title>
        <authorList>
            <person name="Xiong Q."/>
            <person name="Wan A.T.-Y."/>
            <person name="Liu X.-Y."/>
            <person name="Fung C.S.-H."/>
            <person name="Xiao X."/>
            <person name="Malainual N."/>
            <person name="Hou J."/>
            <person name="Wang L."/>
            <person name="Wang M."/>
            <person name="Yang K."/>
            <person name="Cui Y."/>
            <person name="Leung E."/>
            <person name="Nong W."/>
            <person name="Shin S.-K."/>
            <person name="Au S."/>
            <person name="Jeong K.Y."/>
            <person name="Chew F.T."/>
            <person name="Hui J."/>
            <person name="Leung T.F."/>
            <person name="Tungtrongchitr A."/>
            <person name="Zhong N."/>
            <person name="Liu Z."/>
            <person name="Tsui S."/>
        </authorList>
    </citation>
    <scope>NUCLEOTIDE SEQUENCE</scope>
    <source>
        <strain evidence="2">Derf</strain>
        <tissue evidence="2">Whole organism</tissue>
    </source>
</reference>
<dbReference type="InterPro" id="IPR012337">
    <property type="entry name" value="RNaseH-like_sf"/>
</dbReference>
<name>A0A922I4Q5_DERFA</name>
<dbReference type="SUPFAM" id="SSF53098">
    <property type="entry name" value="Ribonuclease H-like"/>
    <property type="match status" value="2"/>
</dbReference>
<dbReference type="GO" id="GO:0015074">
    <property type="term" value="P:DNA integration"/>
    <property type="evidence" value="ECO:0007669"/>
    <property type="project" value="InterPro"/>
</dbReference>
<feature type="domain" description="Integrase catalytic" evidence="1">
    <location>
        <begin position="616"/>
        <end position="791"/>
    </location>
</feature>
<keyword evidence="3" id="KW-1185">Reference proteome</keyword>
<dbReference type="Proteomes" id="UP000790347">
    <property type="component" value="Unassembled WGS sequence"/>
</dbReference>
<gene>
    <name evidence="2" type="ORF">DERF_005145</name>
</gene>
<dbReference type="InterPro" id="IPR008906">
    <property type="entry name" value="HATC_C_dom"/>
</dbReference>
<reference evidence="2" key="1">
    <citation type="submission" date="2013-05" db="EMBL/GenBank/DDBJ databases">
        <authorList>
            <person name="Yim A.K.Y."/>
            <person name="Chan T.F."/>
            <person name="Ji K.M."/>
            <person name="Liu X.Y."/>
            <person name="Zhou J.W."/>
            <person name="Li R.Q."/>
            <person name="Yang K.Y."/>
            <person name="Li J."/>
            <person name="Li M."/>
            <person name="Law P.T.W."/>
            <person name="Wu Y.L."/>
            <person name="Cai Z.L."/>
            <person name="Qin H."/>
            <person name="Bao Y."/>
            <person name="Leung R.K.K."/>
            <person name="Ng P.K.S."/>
            <person name="Zou J."/>
            <person name="Zhong X.J."/>
            <person name="Ran P.X."/>
            <person name="Zhong N.S."/>
            <person name="Liu Z.G."/>
            <person name="Tsui S.K.W."/>
        </authorList>
    </citation>
    <scope>NUCLEOTIDE SEQUENCE</scope>
    <source>
        <strain evidence="2">Derf</strain>
        <tissue evidence="2">Whole organism</tissue>
    </source>
</reference>
<dbReference type="Pfam" id="PF17921">
    <property type="entry name" value="Integrase_H2C2"/>
    <property type="match status" value="1"/>
</dbReference>
<dbReference type="GO" id="GO:0003676">
    <property type="term" value="F:nucleic acid binding"/>
    <property type="evidence" value="ECO:0007669"/>
    <property type="project" value="InterPro"/>
</dbReference>
<sequence>MKSGDPMDFPLWSKYIEKEIVQNDNFTELEKIIKIKSMLPNDFVLIFDYEKPNVKDIIEQINKRYNSELLIANSIRKKINNLNILDEKSKAEDWNKALTIVEAINVLNKQGKEFAAKELSKNMLFKIKKNDNLFADLHEKDFTKKLLEKIKKSFESASNREMFEPQTQSKTKNSALVTIEKSCFLCNGKHPSFLCNLPRKEKFEKAKEKKLCFKCLGKFNHFHTNCKKGRRCNCEKKMNITICPCQEDNKEKVVVNKEKENKEESQILESQSFASHVSTTGKEHAAVSAGKKTKSFLSIIELFAANNKRKQKVFALLDGCATISSISSNLAKKLRIESIIENETEVQGYGSISTGLQRATQIYFESLNGIKFGPDKILIGPEKILDDVDAVPNYILEKAKTMGLFPISPSSESSPIRIDALFGLDWLFQHILSPVSERKFIDLGDGLLTPFQLSFREFIRDLHLSKINWDEPLNQSFILRAEKLAKQMDDLKRVHLPRVGTYVLYPPQTVLFKWPVFVDDNGLLRFKRRIENCQLSFNEKFPIILIDKTIVRDMLKEIHINLFHGGIFRTIEEIKKNFYIPKLYFLVKNLIAHCQKCQRFKGKAYGFESPPLPKARMLIPKRAFCNIGIDLFINREMKEMKIFSMIFVCANSRAVHLDVVQNKGIESVFQCLTRFISLYGLPEKIWSDNEKSFSTSKKILLKFIFAKKKVQQNYNVNWEFNPPAAPWYGGFYERLIRSVKESLSVVVVKKHSQESFRTLLTEIQGVINDRPLFRSSDGTFVTPYHLIFGNKRSTLFSSVSIVDSEHDRLSLLYEKLVGNIREFWETWRNNYLTELKNFGSKNGITPRIGDLAFLKNDQRRQDWPIVEILELNKTGKTAKILDISNGKTYCRSIRCLVPLEGDNPLAYSNIGQHKCLDIVFCRFYWPKWRNDVKQWIRKCVCNVKKDNDPHPANQPMSATDIVNLNPFEKVAIDIMTLSSSESGNRYIFVPVSCDFISICLDESTDVTGSSRLAIFVRYFVQNNIKEELISLSTLTTTTKGIDIFTTDGARSLTGRENGFINLFTKRIGHPILYFHCIIHQQALCAKTGLKMFEDILCFVTKLVNFLSARALNKRKFQELLNEEFSARFTQFKEFEETLKFILYPDTIPFEKLNLKVLDWLNFNELEMQLVEFQSSTIWKQKFVDLRNDLENIESNRLLDQINKIAEDEILSTWNSIPDTFNCLKILAKAILSIFSSTWACESLFSELNFIKNKYRNRMTDESSSACVLLKLTKYEPDIKLLSSGIQKQKSH</sequence>